<dbReference type="EMBL" id="AYYX01000003">
    <property type="protein sequence ID" value="KRM89585.1"/>
    <property type="molecule type" value="Genomic_DNA"/>
</dbReference>
<evidence type="ECO:0000313" key="1">
    <source>
        <dbReference type="EMBL" id="KRM89585.1"/>
    </source>
</evidence>
<dbReference type="STRING" id="1133569.FD21_GL001093"/>
<protein>
    <submittedName>
        <fullName evidence="1">UDP-D-galactose (Glucosyl)lipopolysaccharide-1, 6-D-galactosyltransferase</fullName>
    </submittedName>
</protein>
<keyword evidence="1" id="KW-0808">Transferase</keyword>
<dbReference type="GO" id="GO:0016757">
    <property type="term" value="F:glycosyltransferase activity"/>
    <property type="evidence" value="ECO:0007669"/>
    <property type="project" value="UniProtKB-KW"/>
</dbReference>
<organism evidence="1 2">
    <name type="scientific">Liquorilactobacillus vini DSM 20605</name>
    <dbReference type="NCBI Taxonomy" id="1133569"/>
    <lineage>
        <taxon>Bacteria</taxon>
        <taxon>Bacillati</taxon>
        <taxon>Bacillota</taxon>
        <taxon>Bacilli</taxon>
        <taxon>Lactobacillales</taxon>
        <taxon>Lactobacillaceae</taxon>
        <taxon>Liquorilactobacillus</taxon>
    </lineage>
</organism>
<evidence type="ECO:0000313" key="2">
    <source>
        <dbReference type="Proteomes" id="UP000051576"/>
    </source>
</evidence>
<sequence>MIIHLINYQVSNFLRRNLRMKITLITQFLEGHGGTERVISELINHDLKNTYQVLVPASGKPDWLQWIQRSTNYIVKICQQKSPASQVNFITNNIRSFKPEIVLGLEGKANRLAFKIRQKFALNYKIISWGHTSILETNYFAKQDLTFSDYHLAISSGIQHQLIQLGVDPAKIFLIYNPINVKNSKPIPVPQDPVFRPIFIGRILLDGQKNLRMLLETLKRLKFPWQIDIFGQGVDLPAAKELAIKLGINKKIIWHGWVPDPWQAINQADCLLLCSKYEGFPMVVVEALSRGLPVISTDCPTGPRDLIDQSNGILTPMNDQLAFAKACQILYQQRNQIQRQKIQASIKKFDIKHYIKQLQNIYQFVAAAPTKVTLQLTKETDNDPTATTY</sequence>
<dbReference type="Pfam" id="PF13692">
    <property type="entry name" value="Glyco_trans_1_4"/>
    <property type="match status" value="1"/>
</dbReference>
<dbReference type="eggNOG" id="COG0438">
    <property type="taxonomic scope" value="Bacteria"/>
</dbReference>
<comment type="caution">
    <text evidence="1">The sequence shown here is derived from an EMBL/GenBank/DDBJ whole genome shotgun (WGS) entry which is preliminary data.</text>
</comment>
<accession>A0A0R2CCU9</accession>
<dbReference type="AlphaFoldDB" id="A0A0R2CCU9"/>
<dbReference type="PANTHER" id="PTHR12526:SF630">
    <property type="entry name" value="GLYCOSYLTRANSFERASE"/>
    <property type="match status" value="1"/>
</dbReference>
<gene>
    <name evidence="1" type="ORF">FD21_GL001093</name>
</gene>
<name>A0A0R2CCU9_9LACO</name>
<dbReference type="Gene3D" id="3.40.50.2000">
    <property type="entry name" value="Glycogen Phosphorylase B"/>
    <property type="match status" value="2"/>
</dbReference>
<proteinExistence type="predicted"/>
<dbReference type="PANTHER" id="PTHR12526">
    <property type="entry name" value="GLYCOSYLTRANSFERASE"/>
    <property type="match status" value="1"/>
</dbReference>
<dbReference type="PATRIC" id="fig|1133569.4.peg.1223"/>
<dbReference type="SUPFAM" id="SSF53756">
    <property type="entry name" value="UDP-Glycosyltransferase/glycogen phosphorylase"/>
    <property type="match status" value="1"/>
</dbReference>
<reference evidence="1 2" key="1">
    <citation type="journal article" date="2015" name="Genome Announc.">
        <title>Expanding the biotechnology potential of lactobacilli through comparative genomics of 213 strains and associated genera.</title>
        <authorList>
            <person name="Sun Z."/>
            <person name="Harris H.M."/>
            <person name="McCann A."/>
            <person name="Guo C."/>
            <person name="Argimon S."/>
            <person name="Zhang W."/>
            <person name="Yang X."/>
            <person name="Jeffery I.B."/>
            <person name="Cooney J.C."/>
            <person name="Kagawa T.F."/>
            <person name="Liu W."/>
            <person name="Song Y."/>
            <person name="Salvetti E."/>
            <person name="Wrobel A."/>
            <person name="Rasinkangas P."/>
            <person name="Parkhill J."/>
            <person name="Rea M.C."/>
            <person name="O'Sullivan O."/>
            <person name="Ritari J."/>
            <person name="Douillard F.P."/>
            <person name="Paul Ross R."/>
            <person name="Yang R."/>
            <person name="Briner A.E."/>
            <person name="Felis G.E."/>
            <person name="de Vos W.M."/>
            <person name="Barrangou R."/>
            <person name="Klaenhammer T.R."/>
            <person name="Caufield P.W."/>
            <person name="Cui Y."/>
            <person name="Zhang H."/>
            <person name="O'Toole P.W."/>
        </authorList>
    </citation>
    <scope>NUCLEOTIDE SEQUENCE [LARGE SCALE GENOMIC DNA]</scope>
    <source>
        <strain evidence="1 2">DSM 20605</strain>
    </source>
</reference>
<dbReference type="Proteomes" id="UP000051576">
    <property type="component" value="Unassembled WGS sequence"/>
</dbReference>
<dbReference type="CDD" id="cd03811">
    <property type="entry name" value="GT4_GT28_WabH-like"/>
    <property type="match status" value="1"/>
</dbReference>
<keyword evidence="1" id="KW-0328">Glycosyltransferase</keyword>
<keyword evidence="2" id="KW-1185">Reference proteome</keyword>